<accession>A0A3M7QP46</accession>
<feature type="domain" description="VWFD" evidence="2">
    <location>
        <begin position="17"/>
        <end position="245"/>
    </location>
</feature>
<organism evidence="3 4">
    <name type="scientific">Brachionus plicatilis</name>
    <name type="common">Marine rotifer</name>
    <name type="synonym">Brachionus muelleri</name>
    <dbReference type="NCBI Taxonomy" id="10195"/>
    <lineage>
        <taxon>Eukaryota</taxon>
        <taxon>Metazoa</taxon>
        <taxon>Spiralia</taxon>
        <taxon>Gnathifera</taxon>
        <taxon>Rotifera</taxon>
        <taxon>Eurotatoria</taxon>
        <taxon>Monogononta</taxon>
        <taxon>Pseudotrocha</taxon>
        <taxon>Ploima</taxon>
        <taxon>Brachionidae</taxon>
        <taxon>Brachionus</taxon>
    </lineage>
</organism>
<keyword evidence="4" id="KW-1185">Reference proteome</keyword>
<evidence type="ECO:0000259" key="2">
    <source>
        <dbReference type="PROSITE" id="PS51233"/>
    </source>
</evidence>
<proteinExistence type="predicted"/>
<reference evidence="3 4" key="1">
    <citation type="journal article" date="2018" name="Sci. Rep.">
        <title>Genomic signatures of local adaptation to the degree of environmental predictability in rotifers.</title>
        <authorList>
            <person name="Franch-Gras L."/>
            <person name="Hahn C."/>
            <person name="Garcia-Roger E.M."/>
            <person name="Carmona M.J."/>
            <person name="Serra M."/>
            <person name="Gomez A."/>
        </authorList>
    </citation>
    <scope>NUCLEOTIDE SEQUENCE [LARGE SCALE GENOMIC DNA]</scope>
    <source>
        <strain evidence="3">HYR1</strain>
    </source>
</reference>
<evidence type="ECO:0000313" key="3">
    <source>
        <dbReference type="EMBL" id="RNA13009.1"/>
    </source>
</evidence>
<evidence type="ECO:0000256" key="1">
    <source>
        <dbReference type="SAM" id="SignalP"/>
    </source>
</evidence>
<sequence length="296" mass="34464">MKFLFILLILIEYLRAQECSVKYHPYITTFDGMHYGFPYSGDHFIMYDDFKNTRVTSGFQQCSYGPCTCAVYLQKNRKLMFVDFCNVQSNNSPTSKIYGVSVERSFIGFKAIRKLSPCPFISSLHENNTKTWDSIPTILESFKCARLQGSNYYTYYLIRTVEKNFEDSLLVKFQLKNKDMPILTIRAPDSANRSTGGLCGRWDGNQNTDLYVLDQHGIESFLSTSNLTLIKEFWNLNSVYNKRSSYSKRCAECMLMSERSFYCPCDDFNLFDQNNYNLPPNRLNYCKVPMHVCVEK</sequence>
<gene>
    <name evidence="3" type="ORF">BpHYR1_043789</name>
</gene>
<dbReference type="EMBL" id="REGN01005529">
    <property type="protein sequence ID" value="RNA13009.1"/>
    <property type="molecule type" value="Genomic_DNA"/>
</dbReference>
<feature type="chain" id="PRO_5018030717" description="VWFD domain-containing protein" evidence="1">
    <location>
        <begin position="17"/>
        <end position="296"/>
    </location>
</feature>
<protein>
    <recommendedName>
        <fullName evidence="2">VWFD domain-containing protein</fullName>
    </recommendedName>
</protein>
<evidence type="ECO:0000313" key="4">
    <source>
        <dbReference type="Proteomes" id="UP000276133"/>
    </source>
</evidence>
<name>A0A3M7QP46_BRAPC</name>
<keyword evidence="1" id="KW-0732">Signal</keyword>
<dbReference type="AlphaFoldDB" id="A0A3M7QP46"/>
<dbReference type="InterPro" id="IPR001846">
    <property type="entry name" value="VWF_type-D"/>
</dbReference>
<dbReference type="Proteomes" id="UP000276133">
    <property type="component" value="Unassembled WGS sequence"/>
</dbReference>
<dbReference type="PROSITE" id="PS51233">
    <property type="entry name" value="VWFD"/>
    <property type="match status" value="1"/>
</dbReference>
<comment type="caution">
    <text evidence="3">The sequence shown here is derived from an EMBL/GenBank/DDBJ whole genome shotgun (WGS) entry which is preliminary data.</text>
</comment>
<feature type="signal peptide" evidence="1">
    <location>
        <begin position="1"/>
        <end position="16"/>
    </location>
</feature>